<dbReference type="Proteomes" id="UP000184440">
    <property type="component" value="Unassembled WGS sequence"/>
</dbReference>
<dbReference type="Pfam" id="PF13977">
    <property type="entry name" value="TetR_C_6"/>
    <property type="match status" value="1"/>
</dbReference>
<dbReference type="InterPro" id="IPR039538">
    <property type="entry name" value="BetI_C"/>
</dbReference>
<dbReference type="PROSITE" id="PS50977">
    <property type="entry name" value="HTH_TETR_2"/>
    <property type="match status" value="1"/>
</dbReference>
<keyword evidence="3 5" id="KW-0238">DNA-binding</keyword>
<evidence type="ECO:0000259" key="6">
    <source>
        <dbReference type="PROSITE" id="PS50977"/>
    </source>
</evidence>
<dbReference type="PANTHER" id="PTHR30055">
    <property type="entry name" value="HTH-TYPE TRANSCRIPTIONAL REGULATOR RUTR"/>
    <property type="match status" value="1"/>
</dbReference>
<evidence type="ECO:0000256" key="4">
    <source>
        <dbReference type="ARBA" id="ARBA00023163"/>
    </source>
</evidence>
<dbReference type="InterPro" id="IPR009057">
    <property type="entry name" value="Homeodomain-like_sf"/>
</dbReference>
<dbReference type="InterPro" id="IPR050109">
    <property type="entry name" value="HTH-type_TetR-like_transc_reg"/>
</dbReference>
<keyword evidence="8" id="KW-1185">Reference proteome</keyword>
<organism evidence="7 8">
    <name type="scientific">Cryptosporangium aurantiacum</name>
    <dbReference type="NCBI Taxonomy" id="134849"/>
    <lineage>
        <taxon>Bacteria</taxon>
        <taxon>Bacillati</taxon>
        <taxon>Actinomycetota</taxon>
        <taxon>Actinomycetes</taxon>
        <taxon>Cryptosporangiales</taxon>
        <taxon>Cryptosporangiaceae</taxon>
        <taxon>Cryptosporangium</taxon>
    </lineage>
</organism>
<keyword evidence="4" id="KW-0804">Transcription</keyword>
<evidence type="ECO:0000313" key="7">
    <source>
        <dbReference type="EMBL" id="SHN44351.1"/>
    </source>
</evidence>
<evidence type="ECO:0000256" key="3">
    <source>
        <dbReference type="ARBA" id="ARBA00023125"/>
    </source>
</evidence>
<dbReference type="AlphaFoldDB" id="A0A1M7RDU5"/>
<dbReference type="Gene3D" id="1.10.357.10">
    <property type="entry name" value="Tetracycline Repressor, domain 2"/>
    <property type="match status" value="1"/>
</dbReference>
<gene>
    <name evidence="7" type="ORF">SAMN05443668_110173</name>
</gene>
<evidence type="ECO:0000256" key="1">
    <source>
        <dbReference type="ARBA" id="ARBA00022491"/>
    </source>
</evidence>
<dbReference type="InterPro" id="IPR001647">
    <property type="entry name" value="HTH_TetR"/>
</dbReference>
<dbReference type="GO" id="GO:0000976">
    <property type="term" value="F:transcription cis-regulatory region binding"/>
    <property type="evidence" value="ECO:0007669"/>
    <property type="project" value="TreeGrafter"/>
</dbReference>
<dbReference type="InterPro" id="IPR036271">
    <property type="entry name" value="Tet_transcr_reg_TetR-rel_C_sf"/>
</dbReference>
<dbReference type="GO" id="GO:0003700">
    <property type="term" value="F:DNA-binding transcription factor activity"/>
    <property type="evidence" value="ECO:0007669"/>
    <property type="project" value="TreeGrafter"/>
</dbReference>
<evidence type="ECO:0000313" key="8">
    <source>
        <dbReference type="Proteomes" id="UP000184440"/>
    </source>
</evidence>
<evidence type="ECO:0000256" key="2">
    <source>
        <dbReference type="ARBA" id="ARBA00023015"/>
    </source>
</evidence>
<keyword evidence="1" id="KW-0678">Repressor</keyword>
<keyword evidence="2" id="KW-0805">Transcription regulation</keyword>
<proteinExistence type="predicted"/>
<reference evidence="7 8" key="1">
    <citation type="submission" date="2016-11" db="EMBL/GenBank/DDBJ databases">
        <authorList>
            <person name="Jaros S."/>
            <person name="Januszkiewicz K."/>
            <person name="Wedrychowicz H."/>
        </authorList>
    </citation>
    <scope>NUCLEOTIDE SEQUENCE [LARGE SCALE GENOMIC DNA]</scope>
    <source>
        <strain evidence="7 8">DSM 46144</strain>
    </source>
</reference>
<dbReference type="OrthoDB" id="9816296at2"/>
<dbReference type="EMBL" id="FRCS01000010">
    <property type="protein sequence ID" value="SHN44351.1"/>
    <property type="molecule type" value="Genomic_DNA"/>
</dbReference>
<accession>A0A1M7RDU5</accession>
<protein>
    <submittedName>
        <fullName evidence="7">Transcriptional regulator, TetR family</fullName>
    </submittedName>
</protein>
<sequence length="207" mass="22830">MRSHCYARLVPRTADHELNRTTLSRAAWDLIARGGLEEVSLRSVAAEAGVSMGRVQYYFRTKDDLLLFALQDAHRRMEQRIAARLSDEPDDDPRAALVAVLDELLGGDPETRDAIRVHLAYAARAREDERLAEVLVEGDDELLALAVHVVALAKEAGRVGADVDPSLDGQALWVLARGLGTDVALYRLPIERAREILAHAIRRVAPA</sequence>
<feature type="domain" description="HTH tetR-type" evidence="6">
    <location>
        <begin position="17"/>
        <end position="77"/>
    </location>
</feature>
<name>A0A1M7RDU5_9ACTN</name>
<dbReference type="SUPFAM" id="SSF48498">
    <property type="entry name" value="Tetracyclin repressor-like, C-terminal domain"/>
    <property type="match status" value="1"/>
</dbReference>
<dbReference type="SUPFAM" id="SSF46689">
    <property type="entry name" value="Homeodomain-like"/>
    <property type="match status" value="1"/>
</dbReference>
<dbReference type="PANTHER" id="PTHR30055:SF234">
    <property type="entry name" value="HTH-TYPE TRANSCRIPTIONAL REGULATOR BETI"/>
    <property type="match status" value="1"/>
</dbReference>
<dbReference type="STRING" id="134849.SAMN05443668_110173"/>
<dbReference type="Pfam" id="PF00440">
    <property type="entry name" value="TetR_N"/>
    <property type="match status" value="1"/>
</dbReference>
<evidence type="ECO:0000256" key="5">
    <source>
        <dbReference type="PROSITE-ProRule" id="PRU00335"/>
    </source>
</evidence>
<dbReference type="PRINTS" id="PR00455">
    <property type="entry name" value="HTHTETR"/>
</dbReference>
<feature type="DNA-binding region" description="H-T-H motif" evidence="5">
    <location>
        <begin position="40"/>
        <end position="59"/>
    </location>
</feature>